<evidence type="ECO:0000313" key="5">
    <source>
        <dbReference type="Proteomes" id="UP000324897"/>
    </source>
</evidence>
<dbReference type="PANTHER" id="PTHR24171:SF8">
    <property type="entry name" value="BRCA1-ASSOCIATED RING DOMAIN PROTEIN 1"/>
    <property type="match status" value="1"/>
</dbReference>
<evidence type="ECO:0000256" key="1">
    <source>
        <dbReference type="ARBA" id="ARBA00022737"/>
    </source>
</evidence>
<feature type="non-terminal residue" evidence="4">
    <location>
        <position position="1"/>
    </location>
</feature>
<feature type="repeat" description="ANK" evidence="3">
    <location>
        <begin position="204"/>
        <end position="236"/>
    </location>
</feature>
<dbReference type="SUPFAM" id="SSF48403">
    <property type="entry name" value="Ankyrin repeat"/>
    <property type="match status" value="1"/>
</dbReference>
<comment type="caution">
    <text evidence="4">The sequence shown here is derived from an EMBL/GenBank/DDBJ whole genome shotgun (WGS) entry which is preliminary data.</text>
</comment>
<dbReference type="GO" id="GO:0085020">
    <property type="term" value="P:protein K6-linked ubiquitination"/>
    <property type="evidence" value="ECO:0007669"/>
    <property type="project" value="TreeGrafter"/>
</dbReference>
<feature type="repeat" description="ANK" evidence="3">
    <location>
        <begin position="276"/>
        <end position="301"/>
    </location>
</feature>
<dbReference type="EMBL" id="RWGY01000011">
    <property type="protein sequence ID" value="TVU33729.1"/>
    <property type="molecule type" value="Genomic_DNA"/>
</dbReference>
<sequence>MVYCYCCLGFMGQAEFSPRRSWSRLPFIHRLLCCGAVCKRRERELDSFLSNLVSSRVSSSHRFFLLRPQLNSDNRHPNSLSYDPQLALPLIRSSDFPNRHPARPYYGVRPPPPVVVVVVFADAPQEPPRARPRIESLRSLRHGQLLLLPLISLPFFTKFSNLASSLSTCFGSEASSSQRSTRKPSMVQVRRSLRLRSSHDADDRGWNQLHVAARKGDLKQVRRLLDEGMDVNAPAWGPKTPGATALHLAAQGGHVKIMDELLERGANIDARTKGSCGWTPLHIAAKERNKRAVRFLVENGAFLPPEMNDHRFNPPLHYCSGLEWAYEMKRVQDESDSTGETSLSSEN</sequence>
<keyword evidence="2 3" id="KW-0040">ANK repeat</keyword>
<dbReference type="OrthoDB" id="194358at2759"/>
<evidence type="ECO:0000256" key="2">
    <source>
        <dbReference type="ARBA" id="ARBA00023043"/>
    </source>
</evidence>
<gene>
    <name evidence="4" type="ORF">EJB05_25562</name>
</gene>
<dbReference type="AlphaFoldDB" id="A0A5J9VC74"/>
<dbReference type="SMART" id="SM00248">
    <property type="entry name" value="ANK"/>
    <property type="match status" value="3"/>
</dbReference>
<keyword evidence="1" id="KW-0677">Repeat</keyword>
<dbReference type="Proteomes" id="UP000324897">
    <property type="component" value="Chromosome 1"/>
</dbReference>
<evidence type="ECO:0000313" key="4">
    <source>
        <dbReference type="EMBL" id="TVU33729.1"/>
    </source>
</evidence>
<accession>A0A5J9VC74</accession>
<dbReference type="Gene3D" id="1.25.40.20">
    <property type="entry name" value="Ankyrin repeat-containing domain"/>
    <property type="match status" value="2"/>
</dbReference>
<keyword evidence="5" id="KW-1185">Reference proteome</keyword>
<dbReference type="PROSITE" id="PS50297">
    <property type="entry name" value="ANK_REP_REGION"/>
    <property type="match status" value="3"/>
</dbReference>
<evidence type="ECO:0000256" key="3">
    <source>
        <dbReference type="PROSITE-ProRule" id="PRU00023"/>
    </source>
</evidence>
<proteinExistence type="predicted"/>
<feature type="repeat" description="ANK" evidence="3">
    <location>
        <begin position="241"/>
        <end position="273"/>
    </location>
</feature>
<organism evidence="4 5">
    <name type="scientific">Eragrostis curvula</name>
    <name type="common">weeping love grass</name>
    <dbReference type="NCBI Taxonomy" id="38414"/>
    <lineage>
        <taxon>Eukaryota</taxon>
        <taxon>Viridiplantae</taxon>
        <taxon>Streptophyta</taxon>
        <taxon>Embryophyta</taxon>
        <taxon>Tracheophyta</taxon>
        <taxon>Spermatophyta</taxon>
        <taxon>Magnoliopsida</taxon>
        <taxon>Liliopsida</taxon>
        <taxon>Poales</taxon>
        <taxon>Poaceae</taxon>
        <taxon>PACMAD clade</taxon>
        <taxon>Chloridoideae</taxon>
        <taxon>Eragrostideae</taxon>
        <taxon>Eragrostidinae</taxon>
        <taxon>Eragrostis</taxon>
    </lineage>
</organism>
<dbReference type="Pfam" id="PF12796">
    <property type="entry name" value="Ank_2"/>
    <property type="match status" value="1"/>
</dbReference>
<dbReference type="InterPro" id="IPR036770">
    <property type="entry name" value="Ankyrin_rpt-contain_sf"/>
</dbReference>
<reference evidence="4 5" key="1">
    <citation type="journal article" date="2019" name="Sci. Rep.">
        <title>A high-quality genome of Eragrostis curvula grass provides insights into Poaceae evolution and supports new strategies to enhance forage quality.</title>
        <authorList>
            <person name="Carballo J."/>
            <person name="Santos B.A.C.M."/>
            <person name="Zappacosta D."/>
            <person name="Garbus I."/>
            <person name="Selva J.P."/>
            <person name="Gallo C.A."/>
            <person name="Diaz A."/>
            <person name="Albertini E."/>
            <person name="Caccamo M."/>
            <person name="Echenique V."/>
        </authorList>
    </citation>
    <scope>NUCLEOTIDE SEQUENCE [LARGE SCALE GENOMIC DNA]</scope>
    <source>
        <strain evidence="5">cv. Victoria</strain>
        <tissue evidence="4">Leaf</tissue>
    </source>
</reference>
<dbReference type="GO" id="GO:0004842">
    <property type="term" value="F:ubiquitin-protein transferase activity"/>
    <property type="evidence" value="ECO:0007669"/>
    <property type="project" value="TreeGrafter"/>
</dbReference>
<dbReference type="Pfam" id="PF00023">
    <property type="entry name" value="Ank"/>
    <property type="match status" value="1"/>
</dbReference>
<dbReference type="InterPro" id="IPR002110">
    <property type="entry name" value="Ankyrin_rpt"/>
</dbReference>
<dbReference type="PANTHER" id="PTHR24171">
    <property type="entry name" value="ANKYRIN REPEAT DOMAIN-CONTAINING PROTEIN 39-RELATED"/>
    <property type="match status" value="1"/>
</dbReference>
<name>A0A5J9VC74_9POAL</name>
<dbReference type="Gramene" id="TVU33729">
    <property type="protein sequence ID" value="TVU33729"/>
    <property type="gene ID" value="EJB05_25562"/>
</dbReference>
<protein>
    <submittedName>
        <fullName evidence="4">Uncharacterized protein</fullName>
    </submittedName>
</protein>
<dbReference type="PROSITE" id="PS50088">
    <property type="entry name" value="ANK_REPEAT"/>
    <property type="match status" value="3"/>
</dbReference>